<dbReference type="InterPro" id="IPR043461">
    <property type="entry name" value="LpxH-like"/>
</dbReference>
<dbReference type="OrthoDB" id="9773199at2"/>
<dbReference type="GO" id="GO:0008758">
    <property type="term" value="F:UDP-2,3-diacylglucosamine hydrolase activity"/>
    <property type="evidence" value="ECO:0007669"/>
    <property type="project" value="TreeGrafter"/>
</dbReference>
<name>A0A1G5S6P7_9FIRM</name>
<dbReference type="AlphaFoldDB" id="A0A1G5S6P7"/>
<dbReference type="PANTHER" id="PTHR34990">
    <property type="entry name" value="UDP-2,3-DIACYLGLUCOSAMINE HYDROLASE-RELATED"/>
    <property type="match status" value="1"/>
</dbReference>
<dbReference type="GO" id="GO:0016020">
    <property type="term" value="C:membrane"/>
    <property type="evidence" value="ECO:0007669"/>
    <property type="project" value="GOC"/>
</dbReference>
<dbReference type="STRING" id="1120920.SAMN03080599_03250"/>
<dbReference type="Proteomes" id="UP000199208">
    <property type="component" value="Unassembled WGS sequence"/>
</dbReference>
<proteinExistence type="predicted"/>
<keyword evidence="2" id="KW-1185">Reference proteome</keyword>
<accession>A0A1G5S6P7</accession>
<evidence type="ECO:0000313" key="1">
    <source>
        <dbReference type="EMBL" id="SCZ81996.1"/>
    </source>
</evidence>
<reference evidence="1 2" key="1">
    <citation type="submission" date="2016-10" db="EMBL/GenBank/DDBJ databases">
        <authorList>
            <person name="de Groot N.N."/>
        </authorList>
    </citation>
    <scope>NUCLEOTIDE SEQUENCE [LARGE SCALE GENOMIC DNA]</scope>
    <source>
        <strain evidence="1 2">DSM 2784</strain>
    </source>
</reference>
<sequence>MFTDQRLTEAYTGARVELFDGDSRYVFFSDAHRGDNSLSDEFARNQNIFLSALDYYLEEGFVAVETGDGEELWEHSKFKHIRFAHSEVYDALKRFHDDNRLILLYGNHNMYLKDPVYLEKNFYHFYDEYSEEYCELFEGLEAHEALVLRHRETGQEILALHGHQGDFMNDQIWRFSMLALRYFWRFMHMIGFRNPASPAKNVHKMHKIERNYNKWIARHRMMLICGHTHRPKFPKHGELPYFNSGCGVHTKGISCIEIVNNEILLVEWRIRTARDGILRVEREIVRGPQAVEKYDLKKYQFNEVV</sequence>
<dbReference type="InterPro" id="IPR029052">
    <property type="entry name" value="Metallo-depent_PP-like"/>
</dbReference>
<dbReference type="GO" id="GO:0009245">
    <property type="term" value="P:lipid A biosynthetic process"/>
    <property type="evidence" value="ECO:0007669"/>
    <property type="project" value="TreeGrafter"/>
</dbReference>
<organism evidence="1 2">
    <name type="scientific">Acidaminobacter hydrogenoformans DSM 2784</name>
    <dbReference type="NCBI Taxonomy" id="1120920"/>
    <lineage>
        <taxon>Bacteria</taxon>
        <taxon>Bacillati</taxon>
        <taxon>Bacillota</taxon>
        <taxon>Clostridia</taxon>
        <taxon>Peptostreptococcales</taxon>
        <taxon>Acidaminobacteraceae</taxon>
        <taxon>Acidaminobacter</taxon>
    </lineage>
</organism>
<dbReference type="EMBL" id="FMWL01000029">
    <property type="protein sequence ID" value="SCZ81996.1"/>
    <property type="molecule type" value="Genomic_DNA"/>
</dbReference>
<evidence type="ECO:0000313" key="2">
    <source>
        <dbReference type="Proteomes" id="UP000199208"/>
    </source>
</evidence>
<gene>
    <name evidence="1" type="ORF">SAMN03080599_03250</name>
</gene>
<protein>
    <submittedName>
        <fullName evidence="1">UDP-2,3-diacylglucosamine pyrophosphatase LpxH</fullName>
    </submittedName>
</protein>
<dbReference type="Gene3D" id="3.60.21.10">
    <property type="match status" value="1"/>
</dbReference>
<dbReference type="PANTHER" id="PTHR34990:SF2">
    <property type="entry name" value="BLL8164 PROTEIN"/>
    <property type="match status" value="1"/>
</dbReference>
<dbReference type="RefSeq" id="WP_092593357.1">
    <property type="nucleotide sequence ID" value="NZ_FMWL01000029.1"/>
</dbReference>
<dbReference type="SUPFAM" id="SSF56300">
    <property type="entry name" value="Metallo-dependent phosphatases"/>
    <property type="match status" value="1"/>
</dbReference>